<proteinExistence type="predicted"/>
<protein>
    <submittedName>
        <fullName evidence="1">Uncharacterized protein</fullName>
    </submittedName>
</protein>
<dbReference type="Proteomes" id="UP001499987">
    <property type="component" value="Unassembled WGS sequence"/>
</dbReference>
<accession>A0ABP4E3K9</accession>
<gene>
    <name evidence="1" type="ORF">GCM10009663_38190</name>
</gene>
<keyword evidence="2" id="KW-1185">Reference proteome</keyword>
<comment type="caution">
    <text evidence="1">The sequence shown here is derived from an EMBL/GenBank/DDBJ whole genome shotgun (WGS) entry which is preliminary data.</text>
</comment>
<evidence type="ECO:0000313" key="1">
    <source>
        <dbReference type="EMBL" id="GAA1090840.1"/>
    </source>
</evidence>
<dbReference type="EMBL" id="BAAALD010000035">
    <property type="protein sequence ID" value="GAA1090840.1"/>
    <property type="molecule type" value="Genomic_DNA"/>
</dbReference>
<organism evidence="1 2">
    <name type="scientific">Kitasatospora arboriphila</name>
    <dbReference type="NCBI Taxonomy" id="258052"/>
    <lineage>
        <taxon>Bacteria</taxon>
        <taxon>Bacillati</taxon>
        <taxon>Actinomycetota</taxon>
        <taxon>Actinomycetes</taxon>
        <taxon>Kitasatosporales</taxon>
        <taxon>Streptomycetaceae</taxon>
        <taxon>Kitasatospora</taxon>
    </lineage>
</organism>
<name>A0ABP4E3K9_9ACTN</name>
<reference evidence="2" key="1">
    <citation type="journal article" date="2019" name="Int. J. Syst. Evol. Microbiol.">
        <title>The Global Catalogue of Microorganisms (GCM) 10K type strain sequencing project: providing services to taxonomists for standard genome sequencing and annotation.</title>
        <authorList>
            <consortium name="The Broad Institute Genomics Platform"/>
            <consortium name="The Broad Institute Genome Sequencing Center for Infectious Disease"/>
            <person name="Wu L."/>
            <person name="Ma J."/>
        </authorList>
    </citation>
    <scope>NUCLEOTIDE SEQUENCE [LARGE SCALE GENOMIC DNA]</scope>
    <source>
        <strain evidence="2">JCM 13002</strain>
    </source>
</reference>
<evidence type="ECO:0000313" key="2">
    <source>
        <dbReference type="Proteomes" id="UP001499987"/>
    </source>
</evidence>
<sequence>MAGASLRFLIDADHGQFYVQDLEPYDAWMDEHATDPDLPPAGWTREAVHIHRIGVEPHSISVGTARDDLVESLITLHMSAPAVESTAEHVVEADLHVLSGVLTVSSPGVDPADGPSLAVPTGLLRARVSYVPSRPPVVDTNGGPGDHFLYRIDLWPTDRASDLLVMRQGPSPWAG</sequence>